<keyword evidence="1" id="KW-0479">Metal-binding</keyword>
<dbReference type="PROSITE" id="PS51257">
    <property type="entry name" value="PROKAR_LIPOPROTEIN"/>
    <property type="match status" value="1"/>
</dbReference>
<dbReference type="Proteomes" id="UP000588112">
    <property type="component" value="Unassembled WGS sequence"/>
</dbReference>
<evidence type="ECO:0000256" key="2">
    <source>
        <dbReference type="ARBA" id="ARBA00022801"/>
    </source>
</evidence>
<dbReference type="AlphaFoldDB" id="A0A7W8Z697"/>
<organism evidence="4 5">
    <name type="scientific">Sphaerisporangium krabiense</name>
    <dbReference type="NCBI Taxonomy" id="763782"/>
    <lineage>
        <taxon>Bacteria</taxon>
        <taxon>Bacillati</taxon>
        <taxon>Actinomycetota</taxon>
        <taxon>Actinomycetes</taxon>
        <taxon>Streptosporangiales</taxon>
        <taxon>Streptosporangiaceae</taxon>
        <taxon>Sphaerisporangium</taxon>
    </lineage>
</organism>
<dbReference type="InterPro" id="IPR050248">
    <property type="entry name" value="Polysacc_deacetylase_ArnD"/>
</dbReference>
<gene>
    <name evidence="4" type="ORF">BJ981_003567</name>
</gene>
<evidence type="ECO:0000313" key="5">
    <source>
        <dbReference type="Proteomes" id="UP000588112"/>
    </source>
</evidence>
<dbReference type="GO" id="GO:0016810">
    <property type="term" value="F:hydrolase activity, acting on carbon-nitrogen (but not peptide) bonds"/>
    <property type="evidence" value="ECO:0007669"/>
    <property type="project" value="InterPro"/>
</dbReference>
<comment type="caution">
    <text evidence="4">The sequence shown here is derived from an EMBL/GenBank/DDBJ whole genome shotgun (WGS) entry which is preliminary data.</text>
</comment>
<accession>A0A7W8Z697</accession>
<dbReference type="EMBL" id="JACHBR010000001">
    <property type="protein sequence ID" value="MBB5627868.1"/>
    <property type="molecule type" value="Genomic_DNA"/>
</dbReference>
<name>A0A7W8Z697_9ACTN</name>
<keyword evidence="2" id="KW-0378">Hydrolase</keyword>
<dbReference type="Gene3D" id="3.20.20.370">
    <property type="entry name" value="Glycoside hydrolase/deacetylase"/>
    <property type="match status" value="1"/>
</dbReference>
<dbReference type="InterPro" id="IPR002509">
    <property type="entry name" value="NODB_dom"/>
</dbReference>
<reference evidence="4 5" key="1">
    <citation type="submission" date="2020-08" db="EMBL/GenBank/DDBJ databases">
        <title>Sequencing the genomes of 1000 actinobacteria strains.</title>
        <authorList>
            <person name="Klenk H.-P."/>
        </authorList>
    </citation>
    <scope>NUCLEOTIDE SEQUENCE [LARGE SCALE GENOMIC DNA]</scope>
    <source>
        <strain evidence="4 5">DSM 45790</strain>
    </source>
</reference>
<dbReference type="PANTHER" id="PTHR10587">
    <property type="entry name" value="GLYCOSYL TRANSFERASE-RELATED"/>
    <property type="match status" value="1"/>
</dbReference>
<dbReference type="Pfam" id="PF01522">
    <property type="entry name" value="Polysacc_deac_1"/>
    <property type="match status" value="1"/>
</dbReference>
<dbReference type="GO" id="GO:0046872">
    <property type="term" value="F:metal ion binding"/>
    <property type="evidence" value="ECO:0007669"/>
    <property type="project" value="UniProtKB-KW"/>
</dbReference>
<dbReference type="PROSITE" id="PS51677">
    <property type="entry name" value="NODB"/>
    <property type="match status" value="1"/>
</dbReference>
<evidence type="ECO:0000259" key="3">
    <source>
        <dbReference type="PROSITE" id="PS51677"/>
    </source>
</evidence>
<evidence type="ECO:0000313" key="4">
    <source>
        <dbReference type="EMBL" id="MBB5627868.1"/>
    </source>
</evidence>
<dbReference type="PANTHER" id="PTHR10587:SF133">
    <property type="entry name" value="CHITIN DEACETYLASE 1-RELATED"/>
    <property type="match status" value="1"/>
</dbReference>
<keyword evidence="5" id="KW-1185">Reference proteome</keyword>
<dbReference type="GO" id="GO:0016020">
    <property type="term" value="C:membrane"/>
    <property type="evidence" value="ECO:0007669"/>
    <property type="project" value="TreeGrafter"/>
</dbReference>
<proteinExistence type="predicted"/>
<dbReference type="GO" id="GO:0005975">
    <property type="term" value="P:carbohydrate metabolic process"/>
    <property type="evidence" value="ECO:0007669"/>
    <property type="project" value="InterPro"/>
</dbReference>
<dbReference type="SUPFAM" id="SSF88713">
    <property type="entry name" value="Glycoside hydrolase/deacetylase"/>
    <property type="match status" value="1"/>
</dbReference>
<evidence type="ECO:0000256" key="1">
    <source>
        <dbReference type="ARBA" id="ARBA00022723"/>
    </source>
</evidence>
<dbReference type="RefSeq" id="WP_239139211.1">
    <property type="nucleotide sequence ID" value="NZ_BOOS01000015.1"/>
</dbReference>
<sequence>MAGFRAGILVSLLPLSLSLATALVLSGCGEVAAPIRRNQRDDVAPVRTSPPVRPAADPALLAFRVIAQQPGWPGSRPVVAPQRRSIPCERVKCVALTFDDGPFDYTGRLLDMLAEHHAKATFFVVGQMVNPFTQVYLRRMVSEGHELGNHSWDHPSLPSLSSEALLTQLERTQDAVRNATGVTMRLMRPPYGATDGKVADATRRADLAQILWDVDTLDWRDKDSGVVARRAADAKAGSVVLMHDIHKTTVDAVPNLLRDLAAKGYTFVTVSELYGDKKLAAGGKYAGEAGEQEKKRP</sequence>
<protein>
    <submittedName>
        <fullName evidence="4">Peptidoglycan/xylan/chitin deacetylase (PgdA/CDA1 family)</fullName>
    </submittedName>
</protein>
<dbReference type="InterPro" id="IPR011330">
    <property type="entry name" value="Glyco_hydro/deAcase_b/a-brl"/>
</dbReference>
<feature type="domain" description="NodB homology" evidence="3">
    <location>
        <begin position="92"/>
        <end position="268"/>
    </location>
</feature>